<evidence type="ECO:0000313" key="1">
    <source>
        <dbReference type="EMBL" id="KAF9778167.1"/>
    </source>
</evidence>
<dbReference type="Proteomes" id="UP000736335">
    <property type="component" value="Unassembled WGS sequence"/>
</dbReference>
<reference evidence="1" key="1">
    <citation type="journal article" date="2020" name="Nat. Commun.">
        <title>Large-scale genome sequencing of mycorrhizal fungi provides insights into the early evolution of symbiotic traits.</title>
        <authorList>
            <person name="Miyauchi S."/>
            <person name="Kiss E."/>
            <person name="Kuo A."/>
            <person name="Drula E."/>
            <person name="Kohler A."/>
            <person name="Sanchez-Garcia M."/>
            <person name="Morin E."/>
            <person name="Andreopoulos B."/>
            <person name="Barry K.W."/>
            <person name="Bonito G."/>
            <person name="Buee M."/>
            <person name="Carver A."/>
            <person name="Chen C."/>
            <person name="Cichocki N."/>
            <person name="Clum A."/>
            <person name="Culley D."/>
            <person name="Crous P.W."/>
            <person name="Fauchery L."/>
            <person name="Girlanda M."/>
            <person name="Hayes R.D."/>
            <person name="Keri Z."/>
            <person name="LaButti K."/>
            <person name="Lipzen A."/>
            <person name="Lombard V."/>
            <person name="Magnuson J."/>
            <person name="Maillard F."/>
            <person name="Murat C."/>
            <person name="Nolan M."/>
            <person name="Ohm R.A."/>
            <person name="Pangilinan J."/>
            <person name="Pereira M.F."/>
            <person name="Perotto S."/>
            <person name="Peter M."/>
            <person name="Pfister S."/>
            <person name="Riley R."/>
            <person name="Sitrit Y."/>
            <person name="Stielow J.B."/>
            <person name="Szollosi G."/>
            <person name="Zifcakova L."/>
            <person name="Stursova M."/>
            <person name="Spatafora J.W."/>
            <person name="Tedersoo L."/>
            <person name="Vaario L.M."/>
            <person name="Yamada A."/>
            <person name="Yan M."/>
            <person name="Wang P."/>
            <person name="Xu J."/>
            <person name="Bruns T."/>
            <person name="Baldrian P."/>
            <person name="Vilgalys R."/>
            <person name="Dunand C."/>
            <person name="Henrissat B."/>
            <person name="Grigoriev I.V."/>
            <person name="Hibbett D."/>
            <person name="Nagy L.G."/>
            <person name="Martin F.M."/>
        </authorList>
    </citation>
    <scope>NUCLEOTIDE SEQUENCE</scope>
    <source>
        <strain evidence="1">UH-Tt-Lm1</strain>
    </source>
</reference>
<keyword evidence="2" id="KW-1185">Reference proteome</keyword>
<name>A0A9P6H3J6_9AGAM</name>
<comment type="caution">
    <text evidence="1">The sequence shown here is derived from an EMBL/GenBank/DDBJ whole genome shotgun (WGS) entry which is preliminary data.</text>
</comment>
<dbReference type="Gene3D" id="2.80.10.50">
    <property type="match status" value="1"/>
</dbReference>
<dbReference type="OrthoDB" id="9895617at2759"/>
<proteinExistence type="predicted"/>
<dbReference type="CDD" id="cd00161">
    <property type="entry name" value="beta-trefoil_Ricin-like"/>
    <property type="match status" value="1"/>
</dbReference>
<gene>
    <name evidence="1" type="ORF">BJ322DRAFT_500072</name>
</gene>
<protein>
    <submittedName>
        <fullName evidence="1">Uncharacterized protein</fullName>
    </submittedName>
</protein>
<dbReference type="SUPFAM" id="SSF50370">
    <property type="entry name" value="Ricin B-like lectins"/>
    <property type="match status" value="1"/>
</dbReference>
<dbReference type="EMBL" id="WIUZ02000024">
    <property type="protein sequence ID" value="KAF9778167.1"/>
    <property type="molecule type" value="Genomic_DNA"/>
</dbReference>
<evidence type="ECO:0000313" key="2">
    <source>
        <dbReference type="Proteomes" id="UP000736335"/>
    </source>
</evidence>
<reference evidence="1" key="2">
    <citation type="submission" date="2020-11" db="EMBL/GenBank/DDBJ databases">
        <authorList>
            <consortium name="DOE Joint Genome Institute"/>
            <person name="Kuo A."/>
            <person name="Miyauchi S."/>
            <person name="Kiss E."/>
            <person name="Drula E."/>
            <person name="Kohler A."/>
            <person name="Sanchez-Garcia M."/>
            <person name="Andreopoulos B."/>
            <person name="Barry K.W."/>
            <person name="Bonito G."/>
            <person name="Buee M."/>
            <person name="Carver A."/>
            <person name="Chen C."/>
            <person name="Cichocki N."/>
            <person name="Clum A."/>
            <person name="Culley D."/>
            <person name="Crous P.W."/>
            <person name="Fauchery L."/>
            <person name="Girlanda M."/>
            <person name="Hayes R."/>
            <person name="Keri Z."/>
            <person name="Labutti K."/>
            <person name="Lipzen A."/>
            <person name="Lombard V."/>
            <person name="Magnuson J."/>
            <person name="Maillard F."/>
            <person name="Morin E."/>
            <person name="Murat C."/>
            <person name="Nolan M."/>
            <person name="Ohm R."/>
            <person name="Pangilinan J."/>
            <person name="Pereira M."/>
            <person name="Perotto S."/>
            <person name="Peter M."/>
            <person name="Riley R."/>
            <person name="Sitrit Y."/>
            <person name="Stielow B."/>
            <person name="Szollosi G."/>
            <person name="Zifcakova L."/>
            <person name="Stursova M."/>
            <person name="Spatafora J.W."/>
            <person name="Tedersoo L."/>
            <person name="Vaario L.-M."/>
            <person name="Yamada A."/>
            <person name="Yan M."/>
            <person name="Wang P."/>
            <person name="Xu J."/>
            <person name="Bruns T."/>
            <person name="Baldrian P."/>
            <person name="Vilgalys R."/>
            <person name="Henrissat B."/>
            <person name="Grigoriev I.V."/>
            <person name="Hibbett D."/>
            <person name="Nagy L.G."/>
            <person name="Martin F.M."/>
        </authorList>
    </citation>
    <scope>NUCLEOTIDE SEQUENCE</scope>
    <source>
        <strain evidence="1">UH-Tt-Lm1</strain>
    </source>
</reference>
<organism evidence="1 2">
    <name type="scientific">Thelephora terrestris</name>
    <dbReference type="NCBI Taxonomy" id="56493"/>
    <lineage>
        <taxon>Eukaryota</taxon>
        <taxon>Fungi</taxon>
        <taxon>Dikarya</taxon>
        <taxon>Basidiomycota</taxon>
        <taxon>Agaricomycotina</taxon>
        <taxon>Agaricomycetes</taxon>
        <taxon>Thelephorales</taxon>
        <taxon>Thelephoraceae</taxon>
        <taxon>Thelephora</taxon>
    </lineage>
</organism>
<dbReference type="AlphaFoldDB" id="A0A9P6H3J6"/>
<accession>A0A9P6H3J6</accession>
<dbReference type="InterPro" id="IPR035992">
    <property type="entry name" value="Ricin_B-like_lectins"/>
</dbReference>
<sequence>MNAPHIDTESLGFPIGYFSIKSVATGRLLEVFRNDIDDNSPLALWPAKEQSLVETLRSRDADNQVFFIDSTGALCSRASGHAIDVDGEELVLRHRRPLSYPFPNEFSHPLPQFSYDPSTLQISITFSYPPTFSTNTTSLSSPGSEDWSKNTYLLASKPRVRPKSIIEHATSFFSTAVTSSRSLLSGVGHNKATPDQVFDQGDIDLRDDEILDLDRGEEGEVDDSPDLFRLVRVVAVSPDDYDKTVAPYKALRRKWELLPLRASRAQYHGRKPSVSN</sequence>